<reference evidence="2 3" key="1">
    <citation type="submission" date="2021-05" db="EMBL/GenBank/DDBJ databases">
        <title>Comparative genomic studies on the polysaccharide-degrading batcterial strains of the Flammeovirga genus.</title>
        <authorList>
            <person name="Zewei F."/>
            <person name="Zheng Z."/>
            <person name="Yu L."/>
            <person name="Ruyue G."/>
            <person name="Yanhong M."/>
            <person name="Yuanyuan C."/>
            <person name="Jingyan G."/>
            <person name="Wenjun H."/>
        </authorList>
    </citation>
    <scope>NUCLEOTIDE SEQUENCE [LARGE SCALE GENOMIC DNA]</scope>
    <source>
        <strain evidence="2 3">NBRC:100898</strain>
    </source>
</reference>
<protein>
    <submittedName>
        <fullName evidence="2">Uncharacterized protein</fullName>
    </submittedName>
</protein>
<keyword evidence="3" id="KW-1185">Reference proteome</keyword>
<organism evidence="2 3">
    <name type="scientific">Flammeovirga yaeyamensis</name>
    <dbReference type="NCBI Taxonomy" id="367791"/>
    <lineage>
        <taxon>Bacteria</taxon>
        <taxon>Pseudomonadati</taxon>
        <taxon>Bacteroidota</taxon>
        <taxon>Cytophagia</taxon>
        <taxon>Cytophagales</taxon>
        <taxon>Flammeovirgaceae</taxon>
        <taxon>Flammeovirga</taxon>
    </lineage>
</organism>
<dbReference type="KEGG" id="fya:KMW28_18240"/>
<dbReference type="RefSeq" id="WP_169666842.1">
    <property type="nucleotide sequence ID" value="NZ_CP076132.1"/>
</dbReference>
<dbReference type="Proteomes" id="UP000678679">
    <property type="component" value="Chromosome 1"/>
</dbReference>
<dbReference type="EMBL" id="CP076132">
    <property type="protein sequence ID" value="QWG01570.1"/>
    <property type="molecule type" value="Genomic_DNA"/>
</dbReference>
<proteinExistence type="predicted"/>
<name>A0AAX1N205_9BACT</name>
<accession>A0AAX1N205</accession>
<dbReference type="AlphaFoldDB" id="A0AAX1N205"/>
<keyword evidence="1" id="KW-0732">Signal</keyword>
<evidence type="ECO:0000256" key="1">
    <source>
        <dbReference type="SAM" id="SignalP"/>
    </source>
</evidence>
<gene>
    <name evidence="2" type="ORF">KMW28_18240</name>
</gene>
<evidence type="ECO:0000313" key="3">
    <source>
        <dbReference type="Proteomes" id="UP000678679"/>
    </source>
</evidence>
<feature type="signal peptide" evidence="1">
    <location>
        <begin position="1"/>
        <end position="19"/>
    </location>
</feature>
<feature type="chain" id="PRO_5044027404" evidence="1">
    <location>
        <begin position="20"/>
        <end position="375"/>
    </location>
</feature>
<evidence type="ECO:0000313" key="2">
    <source>
        <dbReference type="EMBL" id="QWG01570.1"/>
    </source>
</evidence>
<sequence>MKKLLFFLASIIVSTQLMAVNYYPNGDQEINSWTEWQNTSNWTRVGGGTGYPILGDKVILGNSKSLTIDFDLPTNIGGGIYMELEADGRLINGVLNILGDLNMEEANVQIEIYGYLEIEDDMNVDNGNLFLKNGGELIVNDNFTRLDIGSGQIEIAGDGTRLVVEGNFYDGHYTPLVFNAPTIEITGACFTKEGSFCDINLPVELVSFEVKKDGFKNIILWKTAQEINNDYFILLKSYDKINWIEIERKEGAGNSNTTLSYSVVDSNIEASGKIYYQLIQVDFDGTETVYGPLMVLDGQSQDIVKVYTYGDRFAFMLGDEIKNIKYTVISSNGAMRHFEGSENNYFEISKTDLYQGINIIHIYFGAKIYSKKIYN</sequence>